<dbReference type="InterPro" id="IPR002347">
    <property type="entry name" value="SDR_fam"/>
</dbReference>
<dbReference type="SUPFAM" id="SSF51735">
    <property type="entry name" value="NAD(P)-binding Rossmann-fold domains"/>
    <property type="match status" value="1"/>
</dbReference>
<dbReference type="FunFam" id="3.40.50.720:FF:000084">
    <property type="entry name" value="Short-chain dehydrogenase reductase"/>
    <property type="match status" value="1"/>
</dbReference>
<dbReference type="PANTHER" id="PTHR42760:SF133">
    <property type="entry name" value="3-OXOACYL-[ACYL-CARRIER-PROTEIN] REDUCTASE"/>
    <property type="match status" value="1"/>
</dbReference>
<evidence type="ECO:0000256" key="1">
    <source>
        <dbReference type="ARBA" id="ARBA00006484"/>
    </source>
</evidence>
<organism evidence="4 5">
    <name type="scientific">Polarella glacialis</name>
    <name type="common">Dinoflagellate</name>
    <dbReference type="NCBI Taxonomy" id="89957"/>
    <lineage>
        <taxon>Eukaryota</taxon>
        <taxon>Sar</taxon>
        <taxon>Alveolata</taxon>
        <taxon>Dinophyceae</taxon>
        <taxon>Suessiales</taxon>
        <taxon>Suessiaceae</taxon>
        <taxon>Polarella</taxon>
    </lineage>
</organism>
<dbReference type="PRINTS" id="PR00080">
    <property type="entry name" value="SDRFAMILY"/>
</dbReference>
<evidence type="ECO:0000256" key="3">
    <source>
        <dbReference type="RuleBase" id="RU000363"/>
    </source>
</evidence>
<dbReference type="AlphaFoldDB" id="A0A813DCK1"/>
<protein>
    <submittedName>
        <fullName evidence="4">Uncharacterized protein</fullName>
    </submittedName>
</protein>
<reference evidence="4" key="1">
    <citation type="submission" date="2021-02" db="EMBL/GenBank/DDBJ databases">
        <authorList>
            <person name="Dougan E. K."/>
            <person name="Rhodes N."/>
            <person name="Thang M."/>
            <person name="Chan C."/>
        </authorList>
    </citation>
    <scope>NUCLEOTIDE SEQUENCE</scope>
</reference>
<name>A0A813DCK1_POLGL</name>
<keyword evidence="5" id="KW-1185">Reference proteome</keyword>
<dbReference type="EMBL" id="CAJNNV010001711">
    <property type="protein sequence ID" value="CAE8585636.1"/>
    <property type="molecule type" value="Genomic_DNA"/>
</dbReference>
<sequence length="290" mass="30644">MSGEWGRCRMSGEWGRASFRVSRLSQHLAAVPLAAGPARRFEGQVCVITGGARGIGRAIAERLCLEGARAMCLFDVGDSTEAVGALQKAFPSAKVLAKKLDLTEEPAVMKAVAEVVKEFGRVDVLVQAAGITGKTGIKTHEVDTADFDRVFSVNVKGIFLCAKAVLPSMLESGYGRIVNIASISGKDGNAGMLAYSASKAAVINLTKVIGKDYVNNGKDITVNCIAPAVVQTAMVDAMPKEQVKYMTDKIPMGRTGRLDEVASTVAFVASQECSFTTGFCFDATGGRSVY</sequence>
<dbReference type="Gene3D" id="3.40.50.720">
    <property type="entry name" value="NAD(P)-binding Rossmann-like Domain"/>
    <property type="match status" value="1"/>
</dbReference>
<dbReference type="GO" id="GO:0016616">
    <property type="term" value="F:oxidoreductase activity, acting on the CH-OH group of donors, NAD or NADP as acceptor"/>
    <property type="evidence" value="ECO:0007669"/>
    <property type="project" value="TreeGrafter"/>
</dbReference>
<evidence type="ECO:0000313" key="4">
    <source>
        <dbReference type="EMBL" id="CAE8585636.1"/>
    </source>
</evidence>
<dbReference type="InterPro" id="IPR020904">
    <property type="entry name" value="Sc_DH/Rdtase_CS"/>
</dbReference>
<comment type="caution">
    <text evidence="4">The sequence shown here is derived from an EMBL/GenBank/DDBJ whole genome shotgun (WGS) entry which is preliminary data.</text>
</comment>
<dbReference type="GO" id="GO:0048038">
    <property type="term" value="F:quinone binding"/>
    <property type="evidence" value="ECO:0007669"/>
    <property type="project" value="TreeGrafter"/>
</dbReference>
<dbReference type="GO" id="GO:0006633">
    <property type="term" value="P:fatty acid biosynthetic process"/>
    <property type="evidence" value="ECO:0007669"/>
    <property type="project" value="TreeGrafter"/>
</dbReference>
<evidence type="ECO:0000313" key="5">
    <source>
        <dbReference type="Proteomes" id="UP000654075"/>
    </source>
</evidence>
<dbReference type="OrthoDB" id="1274115at2759"/>
<dbReference type="InterPro" id="IPR036291">
    <property type="entry name" value="NAD(P)-bd_dom_sf"/>
</dbReference>
<keyword evidence="2" id="KW-0560">Oxidoreductase</keyword>
<dbReference type="PRINTS" id="PR00081">
    <property type="entry name" value="GDHRDH"/>
</dbReference>
<dbReference type="PROSITE" id="PS00061">
    <property type="entry name" value="ADH_SHORT"/>
    <property type="match status" value="1"/>
</dbReference>
<comment type="similarity">
    <text evidence="1 3">Belongs to the short-chain dehydrogenases/reductases (SDR) family.</text>
</comment>
<dbReference type="PANTHER" id="PTHR42760">
    <property type="entry name" value="SHORT-CHAIN DEHYDROGENASES/REDUCTASES FAMILY MEMBER"/>
    <property type="match status" value="1"/>
</dbReference>
<dbReference type="Proteomes" id="UP000654075">
    <property type="component" value="Unassembled WGS sequence"/>
</dbReference>
<gene>
    <name evidence="4" type="ORF">PGLA1383_LOCUS4541</name>
</gene>
<evidence type="ECO:0000256" key="2">
    <source>
        <dbReference type="ARBA" id="ARBA00023002"/>
    </source>
</evidence>
<accession>A0A813DCK1</accession>
<dbReference type="Pfam" id="PF00106">
    <property type="entry name" value="adh_short"/>
    <property type="match status" value="1"/>
</dbReference>
<dbReference type="OMA" id="CQKHMVD"/>
<proteinExistence type="inferred from homology"/>